<dbReference type="SUPFAM" id="SSF58104">
    <property type="entry name" value="Methyl-accepting chemotaxis protein (MCP) signaling domain"/>
    <property type="match status" value="1"/>
</dbReference>
<comment type="similarity">
    <text evidence="1">Belongs to the methyl-accepting chemotaxis (MCP) protein family.</text>
</comment>
<dbReference type="Proteomes" id="UP001264340">
    <property type="component" value="Unassembled WGS sequence"/>
</dbReference>
<feature type="domain" description="HAMP" evidence="5">
    <location>
        <begin position="163"/>
        <end position="215"/>
    </location>
</feature>
<dbReference type="PROSITE" id="PS50885">
    <property type="entry name" value="HAMP"/>
    <property type="match status" value="1"/>
</dbReference>
<dbReference type="Gene3D" id="1.10.287.950">
    <property type="entry name" value="Methyl-accepting chemotaxis protein"/>
    <property type="match status" value="1"/>
</dbReference>
<dbReference type="Pfam" id="PF00672">
    <property type="entry name" value="HAMP"/>
    <property type="match status" value="1"/>
</dbReference>
<dbReference type="SMART" id="SM00283">
    <property type="entry name" value="MA"/>
    <property type="match status" value="1"/>
</dbReference>
<evidence type="ECO:0000259" key="5">
    <source>
        <dbReference type="PROSITE" id="PS50885"/>
    </source>
</evidence>
<dbReference type="InterPro" id="IPR051310">
    <property type="entry name" value="MCP_chemotaxis"/>
</dbReference>
<evidence type="ECO:0000313" key="7">
    <source>
        <dbReference type="Proteomes" id="UP001264340"/>
    </source>
</evidence>
<keyword evidence="3" id="KW-0472">Membrane</keyword>
<keyword evidence="3" id="KW-0812">Transmembrane</keyword>
<sequence length="369" mass="38881">MPIADLATVESSALRIRLGLMRIPSMQNPVDAKAMIARLAATQESLHTAWRDYFPARLTQSEERDTALQIDSAIAAFGPQAARAAAALDAGNAALAGPLLGALADTSQVIYNGADRIVGIKSAHVRQTAHDAADRSRRMLFLCGCAVAIALMIACGGGLYLVRAISRPLDASIAAAHRIADGWLENGIVPLADDEFGRLMRALAQMDAQLADVVRRIQMSSESILTAAVEIADGGRDLSSRTEEQATSLEQTAASLEQLVATNRQNAEHAREATRLATEALHVSHEGDGATARMLTTMNDIMDGSAKISEIMTLIEAIAFQTNILALNAAVEAARAGESGRGFAVVAGEVRTLAQRSSRAGKGHPGTDP</sequence>
<dbReference type="PROSITE" id="PS50111">
    <property type="entry name" value="CHEMOTAXIS_TRANSDUC_2"/>
    <property type="match status" value="1"/>
</dbReference>
<name>A0ABU1M1W3_9BURK</name>
<keyword evidence="7" id="KW-1185">Reference proteome</keyword>
<evidence type="ECO:0000256" key="1">
    <source>
        <dbReference type="ARBA" id="ARBA00029447"/>
    </source>
</evidence>
<evidence type="ECO:0000259" key="4">
    <source>
        <dbReference type="PROSITE" id="PS50111"/>
    </source>
</evidence>
<keyword evidence="2" id="KW-0807">Transducer</keyword>
<gene>
    <name evidence="6" type="ORF">J2804_006300</name>
</gene>
<dbReference type="PANTHER" id="PTHR43531:SF5">
    <property type="entry name" value="METHYL-ACCEPTING CHEMOTAXIS PROTEIN III"/>
    <property type="match status" value="1"/>
</dbReference>
<dbReference type="CDD" id="cd06225">
    <property type="entry name" value="HAMP"/>
    <property type="match status" value="1"/>
</dbReference>
<dbReference type="Pfam" id="PF00015">
    <property type="entry name" value="MCPsignal"/>
    <property type="match status" value="1"/>
</dbReference>
<dbReference type="PANTHER" id="PTHR43531">
    <property type="entry name" value="PROTEIN ICFG"/>
    <property type="match status" value="1"/>
</dbReference>
<dbReference type="PRINTS" id="PR00260">
    <property type="entry name" value="CHEMTRNSDUCR"/>
</dbReference>
<accession>A0ABU1M1W3</accession>
<feature type="transmembrane region" description="Helical" evidence="3">
    <location>
        <begin position="139"/>
        <end position="162"/>
    </location>
</feature>
<evidence type="ECO:0000313" key="6">
    <source>
        <dbReference type="EMBL" id="MDR6412864.1"/>
    </source>
</evidence>
<reference evidence="6 7" key="1">
    <citation type="submission" date="2023-07" db="EMBL/GenBank/DDBJ databases">
        <title>Sorghum-associated microbial communities from plants grown in Nebraska, USA.</title>
        <authorList>
            <person name="Schachtman D."/>
        </authorList>
    </citation>
    <scope>NUCLEOTIDE SEQUENCE [LARGE SCALE GENOMIC DNA]</scope>
    <source>
        <strain evidence="6 7">DS1316</strain>
    </source>
</reference>
<feature type="domain" description="Methyl-accepting transducer" evidence="4">
    <location>
        <begin position="220"/>
        <end position="362"/>
    </location>
</feature>
<organism evidence="6 7">
    <name type="scientific">Paraburkholderia terricola</name>
    <dbReference type="NCBI Taxonomy" id="169427"/>
    <lineage>
        <taxon>Bacteria</taxon>
        <taxon>Pseudomonadati</taxon>
        <taxon>Pseudomonadota</taxon>
        <taxon>Betaproteobacteria</taxon>
        <taxon>Burkholderiales</taxon>
        <taxon>Burkholderiaceae</taxon>
        <taxon>Paraburkholderia</taxon>
    </lineage>
</organism>
<comment type="caution">
    <text evidence="6">The sequence shown here is derived from an EMBL/GenBank/DDBJ whole genome shotgun (WGS) entry which is preliminary data.</text>
</comment>
<dbReference type="InterPro" id="IPR004090">
    <property type="entry name" value="Chemotax_Me-accpt_rcpt"/>
</dbReference>
<proteinExistence type="inferred from homology"/>
<protein>
    <submittedName>
        <fullName evidence="6">Methyl-accepting chemotaxis protein</fullName>
    </submittedName>
</protein>
<evidence type="ECO:0000256" key="2">
    <source>
        <dbReference type="PROSITE-ProRule" id="PRU00284"/>
    </source>
</evidence>
<dbReference type="EMBL" id="JAVDRP010000026">
    <property type="protein sequence ID" value="MDR6412864.1"/>
    <property type="molecule type" value="Genomic_DNA"/>
</dbReference>
<dbReference type="InterPro" id="IPR004089">
    <property type="entry name" value="MCPsignal_dom"/>
</dbReference>
<evidence type="ECO:0000256" key="3">
    <source>
        <dbReference type="SAM" id="Phobius"/>
    </source>
</evidence>
<dbReference type="InterPro" id="IPR003660">
    <property type="entry name" value="HAMP_dom"/>
</dbReference>
<keyword evidence="3" id="KW-1133">Transmembrane helix</keyword>